<dbReference type="Gene3D" id="1.25.40.10">
    <property type="entry name" value="Tetratricopeptide repeat domain"/>
    <property type="match status" value="2"/>
</dbReference>
<sequence length="673" mass="78378">MSSEPKMHPENDDKENKDPKEPTELEKYWQNVRENPTDFIGWTYLLQYVEQENNMENAREAFDSFFQYYPYCYGYWKKYADMEKKHENIDKAEEVFERGVAAIPLSVDLWIHYINFCKNRYKDEPDCLEKLKTCSGASATPAATVHQPLDSPVELWLPGRSWVFERAAAAAGQEFRSDRLWDLYLSWETENHNLRGLLAIYDQLLAIPTQLYSHHYEKFQELVQKNSPQDLLSPEEYLQLKQEYAATRPEKMAEADVPPGLESEEKSEPTELKEKLLESRTAIFKKNEEEVQKRWTFEEGIKRPYFHVKPLERAQLRNWREYLDYEIQNSKHERVMVLFERCLIACALYEDLWLKYARYMEPHGSDGVRDVYRRACTIHLIKKPNINMMWAAYEEKSGNYEEAERILEQLVATMPDLLEASLRRINMKRRRGLHEEAEALYKEAIEKAKTVRIASHLAVKYARLLYKVVGDCQKALQVVREALDKDSARVCAGAGPMLRFAPFPLRLFTWPRPRRSDGAMCAQSNHHLYMQLVDIYYQQQPLDVEAIAAIFESALSSELSADHKLTMSQRKLEFLEDFGSDPYKVQEALDEYAKLLKSHLASKKRTYEETGEEANKEKKAKVEVNGTTTTVAATDPAYTYSQSWPAASYAQGAYAGYPQGWSGGYQASYYPTQ</sequence>
<keyword evidence="5" id="KW-0539">Nucleus</keyword>
<evidence type="ECO:0000256" key="2">
    <source>
        <dbReference type="ARBA" id="ARBA00022664"/>
    </source>
</evidence>
<keyword evidence="3" id="KW-0677">Repeat</keyword>
<keyword evidence="4" id="KW-0508">mRNA splicing</keyword>
<evidence type="ECO:0000313" key="10">
    <source>
        <dbReference type="Proteomes" id="UP001235939"/>
    </source>
</evidence>
<comment type="subcellular location">
    <subcellularLocation>
        <location evidence="1">Nucleus</location>
    </subcellularLocation>
</comment>
<feature type="compositionally biased region" description="Basic and acidic residues" evidence="8">
    <location>
        <begin position="263"/>
        <end position="272"/>
    </location>
</feature>
<protein>
    <submittedName>
        <fullName evidence="9">PRPF39</fullName>
    </submittedName>
</protein>
<evidence type="ECO:0000313" key="9">
    <source>
        <dbReference type="EMBL" id="UYV80457.1"/>
    </source>
</evidence>
<dbReference type="SMART" id="SM00386">
    <property type="entry name" value="HAT"/>
    <property type="match status" value="7"/>
</dbReference>
<dbReference type="Pfam" id="PF23241">
    <property type="entry name" value="HAT_PRP39_C"/>
    <property type="match status" value="1"/>
</dbReference>
<dbReference type="InterPro" id="IPR003107">
    <property type="entry name" value="HAT"/>
</dbReference>
<dbReference type="PANTHER" id="PTHR17204">
    <property type="entry name" value="PRE-MRNA PROCESSING PROTEIN PRP39-RELATED"/>
    <property type="match status" value="1"/>
</dbReference>
<proteinExistence type="inferred from homology"/>
<dbReference type="InterPro" id="IPR011990">
    <property type="entry name" value="TPR-like_helical_dom_sf"/>
</dbReference>
<dbReference type="Pfam" id="PF23240">
    <property type="entry name" value="HAT_PRP39_N"/>
    <property type="match status" value="2"/>
</dbReference>
<dbReference type="EMBL" id="CP092881">
    <property type="protein sequence ID" value="UYV80457.1"/>
    <property type="molecule type" value="Genomic_DNA"/>
</dbReference>
<evidence type="ECO:0000256" key="1">
    <source>
        <dbReference type="ARBA" id="ARBA00004123"/>
    </source>
</evidence>
<accession>A0ABY6LGX7</accession>
<keyword evidence="10" id="KW-1185">Reference proteome</keyword>
<dbReference type="InterPro" id="IPR059164">
    <property type="entry name" value="HAT_PRP39_C"/>
</dbReference>
<feature type="region of interest" description="Disordered" evidence="8">
    <location>
        <begin position="248"/>
        <end position="272"/>
    </location>
</feature>
<reference evidence="9 10" key="1">
    <citation type="submission" date="2022-01" db="EMBL/GenBank/DDBJ databases">
        <title>A chromosomal length assembly of Cordylochernes scorpioides.</title>
        <authorList>
            <person name="Zeh D."/>
            <person name="Zeh J."/>
        </authorList>
    </citation>
    <scope>NUCLEOTIDE SEQUENCE [LARGE SCALE GENOMIC DNA]</scope>
    <source>
        <strain evidence="9">IN4F17</strain>
        <tissue evidence="9">Whole Body</tissue>
    </source>
</reference>
<dbReference type="SUPFAM" id="SSF48452">
    <property type="entry name" value="TPR-like"/>
    <property type="match status" value="2"/>
</dbReference>
<organism evidence="9 10">
    <name type="scientific">Cordylochernes scorpioides</name>
    <dbReference type="NCBI Taxonomy" id="51811"/>
    <lineage>
        <taxon>Eukaryota</taxon>
        <taxon>Metazoa</taxon>
        <taxon>Ecdysozoa</taxon>
        <taxon>Arthropoda</taxon>
        <taxon>Chelicerata</taxon>
        <taxon>Arachnida</taxon>
        <taxon>Pseudoscorpiones</taxon>
        <taxon>Cheliferoidea</taxon>
        <taxon>Chernetidae</taxon>
        <taxon>Cordylochernes</taxon>
    </lineage>
</organism>
<evidence type="ECO:0000256" key="7">
    <source>
        <dbReference type="SAM" id="Coils"/>
    </source>
</evidence>
<evidence type="ECO:0000256" key="3">
    <source>
        <dbReference type="ARBA" id="ARBA00022737"/>
    </source>
</evidence>
<dbReference type="Proteomes" id="UP001235939">
    <property type="component" value="Chromosome 19"/>
</dbReference>
<feature type="coiled-coil region" evidence="7">
    <location>
        <begin position="393"/>
        <end position="420"/>
    </location>
</feature>
<evidence type="ECO:0000256" key="8">
    <source>
        <dbReference type="SAM" id="MobiDB-lite"/>
    </source>
</evidence>
<feature type="region of interest" description="Disordered" evidence="8">
    <location>
        <begin position="1"/>
        <end position="22"/>
    </location>
</feature>
<keyword evidence="7" id="KW-0175">Coiled coil</keyword>
<name>A0ABY6LGX7_9ARAC</name>
<evidence type="ECO:0000256" key="6">
    <source>
        <dbReference type="ARBA" id="ARBA00038019"/>
    </source>
</evidence>
<gene>
    <name evidence="9" type="ORF">LAZ67_19000222</name>
</gene>
<evidence type="ECO:0000256" key="5">
    <source>
        <dbReference type="ARBA" id="ARBA00023242"/>
    </source>
</evidence>
<evidence type="ECO:0000256" key="4">
    <source>
        <dbReference type="ARBA" id="ARBA00023187"/>
    </source>
</evidence>
<dbReference type="PANTHER" id="PTHR17204:SF5">
    <property type="entry name" value="PRE-MRNA-PROCESSING FACTOR 39"/>
    <property type="match status" value="1"/>
</dbReference>
<comment type="similarity">
    <text evidence="6">Belongs to the PRP39 family.</text>
</comment>
<keyword evidence="2" id="KW-0507">mRNA processing</keyword>